<dbReference type="Pfam" id="PF20398">
    <property type="entry name" value="DUF6691"/>
    <property type="match status" value="1"/>
</dbReference>
<dbReference type="RefSeq" id="WP_237360677.1">
    <property type="nucleotide sequence ID" value="NZ_CAKLDM010000001.1"/>
</dbReference>
<dbReference type="EMBL" id="CAKLDM010000001">
    <property type="protein sequence ID" value="CAH0537785.1"/>
    <property type="molecule type" value="Genomic_DNA"/>
</dbReference>
<feature type="transmembrane region" description="Helical" evidence="1">
    <location>
        <begin position="41"/>
        <end position="60"/>
    </location>
</feature>
<feature type="transmembrane region" description="Helical" evidence="1">
    <location>
        <begin position="114"/>
        <end position="134"/>
    </location>
</feature>
<name>A0ABM9A308_9VIBR</name>
<gene>
    <name evidence="2" type="ORF">VMF7928_01338</name>
</gene>
<evidence type="ECO:0000256" key="1">
    <source>
        <dbReference type="SAM" id="Phobius"/>
    </source>
</evidence>
<dbReference type="Proteomes" id="UP000838748">
    <property type="component" value="Unassembled WGS sequence"/>
</dbReference>
<evidence type="ECO:0008006" key="4">
    <source>
        <dbReference type="Google" id="ProtNLM"/>
    </source>
</evidence>
<keyword evidence="3" id="KW-1185">Reference proteome</keyword>
<keyword evidence="1" id="KW-0812">Transmembrane</keyword>
<evidence type="ECO:0000313" key="3">
    <source>
        <dbReference type="Proteomes" id="UP000838748"/>
    </source>
</evidence>
<keyword evidence="1" id="KW-1133">Transmembrane helix</keyword>
<keyword evidence="1" id="KW-0472">Membrane</keyword>
<protein>
    <recommendedName>
        <fullName evidence="4">YeeE/YedE family protein</fullName>
    </recommendedName>
</protein>
<comment type="caution">
    <text evidence="2">The sequence shown here is derived from an EMBL/GenBank/DDBJ whole genome shotgun (WGS) entry which is preliminary data.</text>
</comment>
<accession>A0ABM9A308</accession>
<organism evidence="2 3">
    <name type="scientific">Vibrio marisflavi CECT 7928</name>
    <dbReference type="NCBI Taxonomy" id="634439"/>
    <lineage>
        <taxon>Bacteria</taxon>
        <taxon>Pseudomonadati</taxon>
        <taxon>Pseudomonadota</taxon>
        <taxon>Gammaproteobacteria</taxon>
        <taxon>Vibrionales</taxon>
        <taxon>Vibrionaceae</taxon>
        <taxon>Vibrio</taxon>
    </lineage>
</organism>
<reference evidence="2" key="1">
    <citation type="submission" date="2021-11" db="EMBL/GenBank/DDBJ databases">
        <authorList>
            <person name="Rodrigo-Torres L."/>
            <person name="Arahal R. D."/>
            <person name="Lucena T."/>
        </authorList>
    </citation>
    <scope>NUCLEOTIDE SEQUENCE</scope>
    <source>
        <strain evidence="2">CECT 7928</strain>
    </source>
</reference>
<sequence length="144" mass="15624">MNNILSLVIGIVFGAGLIVSQMVNPQKVLNFLDVFGTWDASLILVMLGAIAVYAAGYFFWLPKTNRPILAEKFDLPTKKAIDSRLILGAILFGIGWGVAGICPGPAIANITSGNIKILAFLAMMLIGMKAAKLLERRKIERYSK</sequence>
<evidence type="ECO:0000313" key="2">
    <source>
        <dbReference type="EMBL" id="CAH0537785.1"/>
    </source>
</evidence>
<feature type="transmembrane region" description="Helical" evidence="1">
    <location>
        <begin position="85"/>
        <end position="108"/>
    </location>
</feature>
<proteinExistence type="predicted"/>
<dbReference type="InterPro" id="IPR046513">
    <property type="entry name" value="DUF6691"/>
</dbReference>